<name>A0A9Q5N595_SANBA</name>
<proteinExistence type="predicted"/>
<reference evidence="1" key="1">
    <citation type="submission" date="2016-06" db="EMBL/GenBank/DDBJ databases">
        <title>Draft Genome sequence of the fungus Inonotus baumii.</title>
        <authorList>
            <person name="Zhu H."/>
            <person name="Lin W."/>
        </authorList>
    </citation>
    <scope>NUCLEOTIDE SEQUENCE</scope>
    <source>
        <strain evidence="1">821</strain>
    </source>
</reference>
<evidence type="ECO:0000313" key="2">
    <source>
        <dbReference type="Proteomes" id="UP000757232"/>
    </source>
</evidence>
<dbReference type="AlphaFoldDB" id="A0A9Q5N595"/>
<dbReference type="EMBL" id="LNZH02000179">
    <property type="protein sequence ID" value="OCB88425.1"/>
    <property type="molecule type" value="Genomic_DNA"/>
</dbReference>
<evidence type="ECO:0000313" key="1">
    <source>
        <dbReference type="EMBL" id="OCB88425.1"/>
    </source>
</evidence>
<organism evidence="1 2">
    <name type="scientific">Sanghuangporus baumii</name>
    <name type="common">Phellinus baumii</name>
    <dbReference type="NCBI Taxonomy" id="108892"/>
    <lineage>
        <taxon>Eukaryota</taxon>
        <taxon>Fungi</taxon>
        <taxon>Dikarya</taxon>
        <taxon>Basidiomycota</taxon>
        <taxon>Agaricomycotina</taxon>
        <taxon>Agaricomycetes</taxon>
        <taxon>Hymenochaetales</taxon>
        <taxon>Hymenochaetaceae</taxon>
        <taxon>Sanghuangporus</taxon>
    </lineage>
</organism>
<sequence length="310" mass="35975">MDENTSFDLPEDIVRLIIETFTFQAERNDVLRLLTVSRDVKAWIEPRIYSRIVLKSRKQVLSFAAALHGEYAFCCAARHVRTLWLLCTDLSATQHLNDIPKRCPNLVHFAFDGQMAPFSSSQKGGSGSVCLTRLSICSPSLLDVAIYKEHPPIQWEHLTHLHILGPGDINDSVLYDHLLSLQFDRLVSLEHLCIELTYPSPETELFKYTFFSEAALFYLYLKEELLREMLDRLPRLRRVVIKTNFSYPRFRILWDDLKKLMEDIPQVSFEMKPLPNQDFYESTLPCSALSGAVWQTLMKNSLLEIERSWT</sequence>
<protein>
    <submittedName>
        <fullName evidence="1">Uncharacterized protein</fullName>
    </submittedName>
</protein>
<keyword evidence="2" id="KW-1185">Reference proteome</keyword>
<gene>
    <name evidence="1" type="ORF">A7U60_g4467</name>
</gene>
<comment type="caution">
    <text evidence="1">The sequence shown here is derived from an EMBL/GenBank/DDBJ whole genome shotgun (WGS) entry which is preliminary data.</text>
</comment>
<accession>A0A9Q5N595</accession>
<dbReference type="Proteomes" id="UP000757232">
    <property type="component" value="Unassembled WGS sequence"/>
</dbReference>
<dbReference type="OrthoDB" id="3145912at2759"/>